<evidence type="ECO:0000259" key="2">
    <source>
        <dbReference type="Pfam" id="PF20415"/>
    </source>
</evidence>
<name>A0ABR3AB07_9AGAR</name>
<dbReference type="Pfam" id="PF20415">
    <property type="entry name" value="DUF6699"/>
    <property type="match status" value="1"/>
</dbReference>
<dbReference type="InterPro" id="IPR046522">
    <property type="entry name" value="DUF6699"/>
</dbReference>
<proteinExistence type="predicted"/>
<reference evidence="3 4" key="1">
    <citation type="submission" date="2024-05" db="EMBL/GenBank/DDBJ databases">
        <title>A draft genome resource for the thread blight pathogen Marasmius tenuissimus strain MS-2.</title>
        <authorList>
            <person name="Yulfo-Soto G.E."/>
            <person name="Baruah I.K."/>
            <person name="Amoako-Attah I."/>
            <person name="Bukari Y."/>
            <person name="Meinhardt L.W."/>
            <person name="Bailey B.A."/>
            <person name="Cohen S.P."/>
        </authorList>
    </citation>
    <scope>NUCLEOTIDE SEQUENCE [LARGE SCALE GENOMIC DNA]</scope>
    <source>
        <strain evidence="3 4">MS-2</strain>
    </source>
</reference>
<comment type="caution">
    <text evidence="3">The sequence shown here is derived from an EMBL/GenBank/DDBJ whole genome shotgun (WGS) entry which is preliminary data.</text>
</comment>
<keyword evidence="4" id="KW-1185">Reference proteome</keyword>
<feature type="domain" description="DUF6699" evidence="2">
    <location>
        <begin position="208"/>
        <end position="304"/>
    </location>
</feature>
<protein>
    <recommendedName>
        <fullName evidence="2">DUF6699 domain-containing protein</fullName>
    </recommendedName>
</protein>
<dbReference type="EMBL" id="JBBXMP010000008">
    <property type="protein sequence ID" value="KAL0070188.1"/>
    <property type="molecule type" value="Genomic_DNA"/>
</dbReference>
<evidence type="ECO:0000313" key="3">
    <source>
        <dbReference type="EMBL" id="KAL0070188.1"/>
    </source>
</evidence>
<evidence type="ECO:0000256" key="1">
    <source>
        <dbReference type="SAM" id="MobiDB-lite"/>
    </source>
</evidence>
<feature type="compositionally biased region" description="Low complexity" evidence="1">
    <location>
        <begin position="58"/>
        <end position="72"/>
    </location>
</feature>
<sequence>MLFFGAPKAPKIRSVALPPMSPASTPSPSHPAHWSSSATTAPRPPLRSGTPHPSRPYRPTSIPAPTTRTTIPTSPPTPPLQSTLGRRGSKKGPPAHRVMAPIKGILKRRNDDPNSSRAERRAGDGPEVVQSPPKSRGYDPASFAVMGIGQTRKGEPSVRPSDDEGVEVDQIFSSAPLKDSVISLNWILVNQDAEKKRPREFLHLQKGFDMAHHPMQQGLSLYDTYRRCHVDPSYFLEQPVSSHCTLDKMRIVFTPNPDWYWMLSRAEGLRCIDVLEGIYKMLQVPLTEAEMVAHGLNRYSTARRRADILGASPPFPRIEAAR</sequence>
<organism evidence="3 4">
    <name type="scientific">Marasmius tenuissimus</name>
    <dbReference type="NCBI Taxonomy" id="585030"/>
    <lineage>
        <taxon>Eukaryota</taxon>
        <taxon>Fungi</taxon>
        <taxon>Dikarya</taxon>
        <taxon>Basidiomycota</taxon>
        <taxon>Agaricomycotina</taxon>
        <taxon>Agaricomycetes</taxon>
        <taxon>Agaricomycetidae</taxon>
        <taxon>Agaricales</taxon>
        <taxon>Marasmiineae</taxon>
        <taxon>Marasmiaceae</taxon>
        <taxon>Marasmius</taxon>
    </lineage>
</organism>
<feature type="region of interest" description="Disordered" evidence="1">
    <location>
        <begin position="1"/>
        <end position="141"/>
    </location>
</feature>
<gene>
    <name evidence="3" type="ORF">AAF712_002678</name>
</gene>
<feature type="compositionally biased region" description="Basic and acidic residues" evidence="1">
    <location>
        <begin position="108"/>
        <end position="124"/>
    </location>
</feature>
<feature type="compositionally biased region" description="Low complexity" evidence="1">
    <location>
        <begin position="22"/>
        <end position="41"/>
    </location>
</feature>
<evidence type="ECO:0000313" key="4">
    <source>
        <dbReference type="Proteomes" id="UP001437256"/>
    </source>
</evidence>
<accession>A0ABR3AB07</accession>
<dbReference type="Proteomes" id="UP001437256">
    <property type="component" value="Unassembled WGS sequence"/>
</dbReference>